<comment type="subcellular location">
    <subcellularLocation>
        <location evidence="1">Cell membrane</location>
        <topology evidence="1">Multi-pass membrane protein</topology>
    </subcellularLocation>
</comment>
<dbReference type="PANTHER" id="PTHR30086">
    <property type="entry name" value="ARGININE EXPORTER PROTEIN ARGO"/>
    <property type="match status" value="1"/>
</dbReference>
<feature type="transmembrane region" description="Helical" evidence="6">
    <location>
        <begin position="131"/>
        <end position="148"/>
    </location>
</feature>
<evidence type="ECO:0000256" key="2">
    <source>
        <dbReference type="ARBA" id="ARBA00022475"/>
    </source>
</evidence>
<dbReference type="OrthoDB" id="9804822at2"/>
<dbReference type="RefSeq" id="WP_103524154.1">
    <property type="nucleotide sequence ID" value="NZ_JAIZDC010000007.1"/>
</dbReference>
<protein>
    <submittedName>
        <fullName evidence="7">LysE family translocator</fullName>
    </submittedName>
</protein>
<gene>
    <name evidence="7" type="ORF">EAY64_07490</name>
</gene>
<reference evidence="7 8" key="1">
    <citation type="submission" date="2018-10" db="EMBL/GenBank/DDBJ databases">
        <title>Draft genome sequence of Aquitalea MWU14-2217 isolated from a wild cranberry bog in Provincetown, Massachusetts.</title>
        <authorList>
            <person name="Ebadzadsahrai G."/>
            <person name="Soby S."/>
        </authorList>
    </citation>
    <scope>NUCLEOTIDE SEQUENCE [LARGE SCALE GENOMIC DNA]</scope>
    <source>
        <strain evidence="7 8">MWU14-2217</strain>
    </source>
</reference>
<evidence type="ECO:0000313" key="7">
    <source>
        <dbReference type="EMBL" id="RMC99604.1"/>
    </source>
</evidence>
<evidence type="ECO:0000256" key="3">
    <source>
        <dbReference type="ARBA" id="ARBA00022692"/>
    </source>
</evidence>
<comment type="caution">
    <text evidence="7">The sequence shown here is derived from an EMBL/GenBank/DDBJ whole genome shotgun (WGS) entry which is preliminary data.</text>
</comment>
<evidence type="ECO:0000256" key="5">
    <source>
        <dbReference type="ARBA" id="ARBA00023136"/>
    </source>
</evidence>
<feature type="transmembrane region" description="Helical" evidence="6">
    <location>
        <begin position="154"/>
        <end position="174"/>
    </location>
</feature>
<dbReference type="Pfam" id="PF01810">
    <property type="entry name" value="LysE"/>
    <property type="match status" value="1"/>
</dbReference>
<dbReference type="GO" id="GO:0015171">
    <property type="term" value="F:amino acid transmembrane transporter activity"/>
    <property type="evidence" value="ECO:0007669"/>
    <property type="project" value="TreeGrafter"/>
</dbReference>
<evidence type="ECO:0000256" key="1">
    <source>
        <dbReference type="ARBA" id="ARBA00004651"/>
    </source>
</evidence>
<accession>A0A454JK63</accession>
<keyword evidence="4 6" id="KW-1133">Transmembrane helix</keyword>
<evidence type="ECO:0000256" key="6">
    <source>
        <dbReference type="SAM" id="Phobius"/>
    </source>
</evidence>
<proteinExistence type="predicted"/>
<evidence type="ECO:0000313" key="8">
    <source>
        <dbReference type="Proteomes" id="UP000274139"/>
    </source>
</evidence>
<feature type="transmembrane region" description="Helical" evidence="6">
    <location>
        <begin position="41"/>
        <end position="61"/>
    </location>
</feature>
<keyword evidence="2" id="KW-1003">Cell membrane</keyword>
<feature type="transmembrane region" description="Helical" evidence="6">
    <location>
        <begin position="67"/>
        <end position="89"/>
    </location>
</feature>
<dbReference type="PANTHER" id="PTHR30086:SF20">
    <property type="entry name" value="ARGININE EXPORTER PROTEIN ARGO-RELATED"/>
    <property type="match status" value="1"/>
</dbReference>
<sequence>MQETTALLSIGSALFIGAISPGPSFVMVAKTAVTSGRINGLCTALGMGAGGFVFAALSLLGLNGLLLAVPALYVILKIAGGLYLAYLGWKIWHGAKQSLAMPADDTTSTTGGYLNSAMTGATTQLSNPKTAIVYASVFAAFLPPLPSIAFSSAIVLLVFCIEAGWYALVALALSSTAPRKQYLRYKTVMDRMAGGVMIALGLKLATTAGR</sequence>
<keyword evidence="8" id="KW-1185">Reference proteome</keyword>
<dbReference type="AlphaFoldDB" id="A0A454JK63"/>
<dbReference type="InterPro" id="IPR001123">
    <property type="entry name" value="LeuE-type"/>
</dbReference>
<dbReference type="EMBL" id="RFAR01000024">
    <property type="protein sequence ID" value="RMC99604.1"/>
    <property type="molecule type" value="Genomic_DNA"/>
</dbReference>
<feature type="transmembrane region" description="Helical" evidence="6">
    <location>
        <begin position="6"/>
        <end position="29"/>
    </location>
</feature>
<keyword evidence="5 6" id="KW-0472">Membrane</keyword>
<name>A0A454JK63_9NEIS</name>
<evidence type="ECO:0000256" key="4">
    <source>
        <dbReference type="ARBA" id="ARBA00022989"/>
    </source>
</evidence>
<dbReference type="Proteomes" id="UP000274139">
    <property type="component" value="Unassembled WGS sequence"/>
</dbReference>
<dbReference type="GO" id="GO:0005886">
    <property type="term" value="C:plasma membrane"/>
    <property type="evidence" value="ECO:0007669"/>
    <property type="project" value="UniProtKB-SubCell"/>
</dbReference>
<organism evidence="7 8">
    <name type="scientific">Aquitalea palustris</name>
    <dbReference type="NCBI Taxonomy" id="2480983"/>
    <lineage>
        <taxon>Bacteria</taxon>
        <taxon>Pseudomonadati</taxon>
        <taxon>Pseudomonadota</taxon>
        <taxon>Betaproteobacteria</taxon>
        <taxon>Neisseriales</taxon>
        <taxon>Chromobacteriaceae</taxon>
        <taxon>Aquitalea</taxon>
    </lineage>
</organism>
<keyword evidence="3 6" id="KW-0812">Transmembrane</keyword>